<proteinExistence type="predicted"/>
<evidence type="ECO:0000256" key="2">
    <source>
        <dbReference type="SAM" id="MobiDB-lite"/>
    </source>
</evidence>
<accession>A0A8T1C7H4</accession>
<dbReference type="EMBL" id="RCMK01000645">
    <property type="protein sequence ID" value="KAG2917825.1"/>
    <property type="molecule type" value="Genomic_DNA"/>
</dbReference>
<feature type="coiled-coil region" evidence="1">
    <location>
        <begin position="46"/>
        <end position="76"/>
    </location>
</feature>
<name>A0A8T1C7H4_9STRA</name>
<feature type="region of interest" description="Disordered" evidence="2">
    <location>
        <begin position="201"/>
        <end position="232"/>
    </location>
</feature>
<reference evidence="3" key="1">
    <citation type="submission" date="2018-10" db="EMBL/GenBank/DDBJ databases">
        <title>Effector identification in a new, highly contiguous assembly of the strawberry crown rot pathogen Phytophthora cactorum.</title>
        <authorList>
            <person name="Armitage A.D."/>
            <person name="Nellist C.F."/>
            <person name="Bates H."/>
            <person name="Vickerstaff R.J."/>
            <person name="Harrison R.J."/>
        </authorList>
    </citation>
    <scope>NUCLEOTIDE SEQUENCE</scope>
    <source>
        <strain evidence="3">4040</strain>
    </source>
</reference>
<dbReference type="VEuPathDB" id="FungiDB:PC110_g20932"/>
<keyword evidence="1" id="KW-0175">Coiled coil</keyword>
<gene>
    <name evidence="3" type="ORF">PC117_g17278</name>
</gene>
<evidence type="ECO:0000256" key="1">
    <source>
        <dbReference type="SAM" id="Coils"/>
    </source>
</evidence>
<feature type="compositionally biased region" description="Low complexity" evidence="2">
    <location>
        <begin position="310"/>
        <end position="327"/>
    </location>
</feature>
<feature type="region of interest" description="Disordered" evidence="2">
    <location>
        <begin position="281"/>
        <end position="347"/>
    </location>
</feature>
<dbReference type="Proteomes" id="UP000736787">
    <property type="component" value="Unassembled WGS sequence"/>
</dbReference>
<protein>
    <submittedName>
        <fullName evidence="3">Uncharacterized protein</fullName>
    </submittedName>
</protein>
<dbReference type="AlphaFoldDB" id="A0A8T1C7H4"/>
<feature type="compositionally biased region" description="Low complexity" evidence="2">
    <location>
        <begin position="1"/>
        <end position="21"/>
    </location>
</feature>
<evidence type="ECO:0000313" key="4">
    <source>
        <dbReference type="Proteomes" id="UP000736787"/>
    </source>
</evidence>
<comment type="caution">
    <text evidence="3">The sequence shown here is derived from an EMBL/GenBank/DDBJ whole genome shotgun (WGS) entry which is preliminary data.</text>
</comment>
<sequence length="347" mass="38747">MADSSPSESSSDASSASSEPATAGDDGDVDMGQKNLPTIQSFTAHKRNELKRAEKLKAKNQRLNSKKLRLNDAKANAFLIKTIDDQHVLMTICSKYEGAAIHGDPYHVLSYSMALQYEEGSDLTAFIIEIESAMKVASEATNSVLSDEQKSLYLYHALPENWKQQLSVWKGNRKFIPYEKLKRHIEAKVQDELAKNRYTLEQGTPESRETRNEQALQASAPEPNSVPAPHQESKALISTMKCTHCLRDNHDTVDCYILQRHLQNGQVKAGTELPANLMLKTSSNQTRQHPYKGNFSGKSRNQYRNDYKSNRNGNQNGNRKNKSGNSKIAISSKVVARAMTPTMNMAS</sequence>
<evidence type="ECO:0000313" key="3">
    <source>
        <dbReference type="EMBL" id="KAG2917825.1"/>
    </source>
</evidence>
<feature type="region of interest" description="Disordered" evidence="2">
    <location>
        <begin position="1"/>
        <end position="39"/>
    </location>
</feature>
<organism evidence="3 4">
    <name type="scientific">Phytophthora cactorum</name>
    <dbReference type="NCBI Taxonomy" id="29920"/>
    <lineage>
        <taxon>Eukaryota</taxon>
        <taxon>Sar</taxon>
        <taxon>Stramenopiles</taxon>
        <taxon>Oomycota</taxon>
        <taxon>Peronosporomycetes</taxon>
        <taxon>Peronosporales</taxon>
        <taxon>Peronosporaceae</taxon>
        <taxon>Phytophthora</taxon>
    </lineage>
</organism>